<reference evidence="3 4" key="1">
    <citation type="submission" date="2017-02" db="EMBL/GenBank/DDBJ databases">
        <title>Genomes of Trichoderma spp. with biocontrol activity.</title>
        <authorList>
            <person name="Gardiner D."/>
            <person name="Kazan K."/>
            <person name="Vos C."/>
            <person name="Harvey P."/>
        </authorList>
    </citation>
    <scope>NUCLEOTIDE SEQUENCE [LARGE SCALE GENOMIC DNA]</scope>
    <source>
        <strain evidence="3 4">A5MH</strain>
    </source>
</reference>
<proteinExistence type="inferred from homology"/>
<dbReference type="InterPro" id="IPR012677">
    <property type="entry name" value="Nucleotide-bd_a/b_plait_sf"/>
</dbReference>
<dbReference type="EMBL" id="MTYH01000059">
    <property type="protein sequence ID" value="PNP41116.1"/>
    <property type="molecule type" value="Genomic_DNA"/>
</dbReference>
<dbReference type="PANTHER" id="PTHR10300:SF14">
    <property type="entry name" value="PROTEIN SARAH"/>
    <property type="match status" value="1"/>
</dbReference>
<evidence type="ECO:0000313" key="4">
    <source>
        <dbReference type="Proteomes" id="UP000236546"/>
    </source>
</evidence>
<protein>
    <recommendedName>
        <fullName evidence="5">Calcipressin</fullName>
    </recommendedName>
</protein>
<comment type="caution">
    <text evidence="3">The sequence shown here is derived from an EMBL/GenBank/DDBJ whole genome shotgun (WGS) entry which is preliminary data.</text>
</comment>
<dbReference type="Gene3D" id="3.30.70.330">
    <property type="match status" value="1"/>
</dbReference>
<comment type="similarity">
    <text evidence="1">Belongs to the RCAN family.</text>
</comment>
<dbReference type="AlphaFoldDB" id="A0A2K0T6G6"/>
<gene>
    <name evidence="3" type="ORF">TGAMA5MH_06986</name>
</gene>
<dbReference type="InterPro" id="IPR035979">
    <property type="entry name" value="RBD_domain_sf"/>
</dbReference>
<feature type="region of interest" description="Disordered" evidence="2">
    <location>
        <begin position="1"/>
        <end position="30"/>
    </location>
</feature>
<dbReference type="PANTHER" id="PTHR10300">
    <property type="entry name" value="CALCIPRESSIN"/>
    <property type="match status" value="1"/>
</dbReference>
<dbReference type="GO" id="GO:0005737">
    <property type="term" value="C:cytoplasm"/>
    <property type="evidence" value="ECO:0007669"/>
    <property type="project" value="TreeGrafter"/>
</dbReference>
<dbReference type="GO" id="GO:0008597">
    <property type="term" value="F:calcium-dependent protein serine/threonine phosphatase regulator activity"/>
    <property type="evidence" value="ECO:0007669"/>
    <property type="project" value="TreeGrafter"/>
</dbReference>
<name>A0A2K0T6G6_9HYPO</name>
<evidence type="ECO:0000313" key="3">
    <source>
        <dbReference type="EMBL" id="PNP41116.1"/>
    </source>
</evidence>
<dbReference type="SUPFAM" id="SSF54928">
    <property type="entry name" value="RNA-binding domain, RBD"/>
    <property type="match status" value="1"/>
</dbReference>
<dbReference type="InterPro" id="IPR006931">
    <property type="entry name" value="Calcipressin"/>
</dbReference>
<dbReference type="CDD" id="cd12434">
    <property type="entry name" value="RRM_RCAN_like"/>
    <property type="match status" value="1"/>
</dbReference>
<feature type="compositionally biased region" description="Low complexity" evidence="2">
    <location>
        <begin position="7"/>
        <end position="30"/>
    </location>
</feature>
<dbReference type="GO" id="GO:0003676">
    <property type="term" value="F:nucleic acid binding"/>
    <property type="evidence" value="ECO:0007669"/>
    <property type="project" value="InterPro"/>
</dbReference>
<dbReference type="GO" id="GO:0005634">
    <property type="term" value="C:nucleus"/>
    <property type="evidence" value="ECO:0007669"/>
    <property type="project" value="TreeGrafter"/>
</dbReference>
<evidence type="ECO:0000256" key="1">
    <source>
        <dbReference type="ARBA" id="ARBA00008209"/>
    </source>
</evidence>
<organism evidence="3 4">
    <name type="scientific">Trichoderma gamsii</name>
    <dbReference type="NCBI Taxonomy" id="398673"/>
    <lineage>
        <taxon>Eukaryota</taxon>
        <taxon>Fungi</taxon>
        <taxon>Dikarya</taxon>
        <taxon>Ascomycota</taxon>
        <taxon>Pezizomycotina</taxon>
        <taxon>Sordariomycetes</taxon>
        <taxon>Hypocreomycetidae</taxon>
        <taxon>Hypocreales</taxon>
        <taxon>Hypocreaceae</taxon>
        <taxon>Trichoderma</taxon>
    </lineage>
</organism>
<evidence type="ECO:0008006" key="5">
    <source>
        <dbReference type="Google" id="ProtNLM"/>
    </source>
</evidence>
<evidence type="ECO:0000256" key="2">
    <source>
        <dbReference type="SAM" id="MobiDB-lite"/>
    </source>
</evidence>
<dbReference type="Proteomes" id="UP000236546">
    <property type="component" value="Unassembled WGS sequence"/>
</dbReference>
<sequence>MEPTPRPSRSSSTSSRNKSNLSLDLSDLPPLIQPTPPSNTLLFTNLNNLDIFLPENLQEIRGLIEKVSPIHSFAPLKSFRRIIVSFFDIDSSLAIRQIWDGKAIMGERIRLYFGQPTPIEVRPEHLELPDAGKLFFISPPASPPHGWEMRLEDAPNKQVHADDLAEALAKLHHRPVPVYDSPVTPTDGGVPHFGTRSRSSTLIYKPDAQTSPGIPAVFVEDMTDEPIAMSPLDVAKPIMAQTARPPVELMNDL</sequence>
<accession>A0A2K0T6G6</accession>
<dbReference type="Pfam" id="PF04847">
    <property type="entry name" value="Calcipressin"/>
    <property type="match status" value="1"/>
</dbReference>
<dbReference type="OrthoDB" id="17212at2759"/>
<dbReference type="FunFam" id="3.30.70.330:FF:000503">
    <property type="entry name" value="Calcineurin binding protein, putative"/>
    <property type="match status" value="1"/>
</dbReference>
<dbReference type="GO" id="GO:0019722">
    <property type="term" value="P:calcium-mediated signaling"/>
    <property type="evidence" value="ECO:0007669"/>
    <property type="project" value="InterPro"/>
</dbReference>